<sequence>MSVARGGVRRQKIVMESSYKPNMKKPVIQKTKKTREMIWYENTQKTKKKPAKKKTKKKPAKKKYDDMIIEI</sequence>
<accession>X1C460</accession>
<dbReference type="EMBL" id="BART01017557">
    <property type="protein sequence ID" value="GAG79156.1"/>
    <property type="molecule type" value="Genomic_DNA"/>
</dbReference>
<evidence type="ECO:0000256" key="1">
    <source>
        <dbReference type="SAM" id="MobiDB-lite"/>
    </source>
</evidence>
<organism evidence="2">
    <name type="scientific">marine sediment metagenome</name>
    <dbReference type="NCBI Taxonomy" id="412755"/>
    <lineage>
        <taxon>unclassified sequences</taxon>
        <taxon>metagenomes</taxon>
        <taxon>ecological metagenomes</taxon>
    </lineage>
</organism>
<reference evidence="2" key="1">
    <citation type="journal article" date="2014" name="Front. Microbiol.">
        <title>High frequency of phylogenetically diverse reductive dehalogenase-homologous genes in deep subseafloor sedimentary metagenomes.</title>
        <authorList>
            <person name="Kawai M."/>
            <person name="Futagami T."/>
            <person name="Toyoda A."/>
            <person name="Takaki Y."/>
            <person name="Nishi S."/>
            <person name="Hori S."/>
            <person name="Arai W."/>
            <person name="Tsubouchi T."/>
            <person name="Morono Y."/>
            <person name="Uchiyama I."/>
            <person name="Ito T."/>
            <person name="Fujiyama A."/>
            <person name="Inagaki F."/>
            <person name="Takami H."/>
        </authorList>
    </citation>
    <scope>NUCLEOTIDE SEQUENCE</scope>
    <source>
        <strain evidence="2">Expedition CK06-06</strain>
    </source>
</reference>
<evidence type="ECO:0000313" key="2">
    <source>
        <dbReference type="EMBL" id="GAG79156.1"/>
    </source>
</evidence>
<name>X1C460_9ZZZZ</name>
<feature type="compositionally biased region" description="Basic residues" evidence="1">
    <location>
        <begin position="45"/>
        <end position="61"/>
    </location>
</feature>
<feature type="compositionally biased region" description="Basic and acidic residues" evidence="1">
    <location>
        <begin position="62"/>
        <end position="71"/>
    </location>
</feature>
<feature type="region of interest" description="Disordered" evidence="1">
    <location>
        <begin position="42"/>
        <end position="71"/>
    </location>
</feature>
<dbReference type="AlphaFoldDB" id="X1C460"/>
<comment type="caution">
    <text evidence="2">The sequence shown here is derived from an EMBL/GenBank/DDBJ whole genome shotgun (WGS) entry which is preliminary data.</text>
</comment>
<proteinExistence type="predicted"/>
<gene>
    <name evidence="2" type="ORF">S01H4_33380</name>
</gene>
<protein>
    <submittedName>
        <fullName evidence="2">Uncharacterized protein</fullName>
    </submittedName>
</protein>